<keyword evidence="3" id="KW-1185">Reference proteome</keyword>
<sequence>MGHVEPGGEAAAAELTVEAAYWPVWRRLTRMFATWSFVATGLATPGAWTTFGNDLVSGLRANASTRKAFAATAGLSDEDVERLYAVALLNQRRHDWVMRILVIFYVTIPVTIVALLSEILGDGLLQLVRENPGPVANLVIILAVGVAIYLMAQWRARQIVCVIELIRISRGLTDR</sequence>
<proteinExistence type="predicted"/>
<keyword evidence="1" id="KW-0812">Transmembrane</keyword>
<keyword evidence="1" id="KW-1133">Transmembrane helix</keyword>
<dbReference type="EMBL" id="JBHLSW010000003">
    <property type="protein sequence ID" value="MFC0632693.1"/>
    <property type="molecule type" value="Genomic_DNA"/>
</dbReference>
<gene>
    <name evidence="2" type="ORF">ACFFGE_02200</name>
</gene>
<evidence type="ECO:0000313" key="3">
    <source>
        <dbReference type="Proteomes" id="UP001589906"/>
    </source>
</evidence>
<accession>A0ABV6R270</accession>
<dbReference type="Proteomes" id="UP001589906">
    <property type="component" value="Unassembled WGS sequence"/>
</dbReference>
<reference evidence="2 3" key="1">
    <citation type="submission" date="2024-09" db="EMBL/GenBank/DDBJ databases">
        <authorList>
            <person name="Sun Q."/>
            <person name="Mori K."/>
        </authorList>
    </citation>
    <scope>NUCLEOTIDE SEQUENCE [LARGE SCALE GENOMIC DNA]</scope>
    <source>
        <strain evidence="2 3">NCAIM B.02621</strain>
    </source>
</reference>
<protein>
    <submittedName>
        <fullName evidence="2">Uncharacterized protein</fullName>
    </submittedName>
</protein>
<organism evidence="2 3">
    <name type="scientific">Brevundimonas balnearis</name>
    <dbReference type="NCBI Taxonomy" id="1572858"/>
    <lineage>
        <taxon>Bacteria</taxon>
        <taxon>Pseudomonadati</taxon>
        <taxon>Pseudomonadota</taxon>
        <taxon>Alphaproteobacteria</taxon>
        <taxon>Caulobacterales</taxon>
        <taxon>Caulobacteraceae</taxon>
        <taxon>Brevundimonas</taxon>
    </lineage>
</organism>
<feature type="transmembrane region" description="Helical" evidence="1">
    <location>
        <begin position="135"/>
        <end position="152"/>
    </location>
</feature>
<comment type="caution">
    <text evidence="2">The sequence shown here is derived from an EMBL/GenBank/DDBJ whole genome shotgun (WGS) entry which is preliminary data.</text>
</comment>
<feature type="transmembrane region" description="Helical" evidence="1">
    <location>
        <begin position="96"/>
        <end position="115"/>
    </location>
</feature>
<name>A0ABV6R270_9CAUL</name>
<evidence type="ECO:0000256" key="1">
    <source>
        <dbReference type="SAM" id="Phobius"/>
    </source>
</evidence>
<evidence type="ECO:0000313" key="2">
    <source>
        <dbReference type="EMBL" id="MFC0632693.1"/>
    </source>
</evidence>
<dbReference type="RefSeq" id="WP_376833871.1">
    <property type="nucleotide sequence ID" value="NZ_JBHLSW010000003.1"/>
</dbReference>
<keyword evidence="1" id="KW-0472">Membrane</keyword>